<keyword evidence="3" id="KW-1185">Reference proteome</keyword>
<feature type="compositionally biased region" description="Low complexity" evidence="1">
    <location>
        <begin position="429"/>
        <end position="439"/>
    </location>
</feature>
<dbReference type="AlphaFoldDB" id="A0A1A0HB21"/>
<dbReference type="RefSeq" id="XP_018711834.1">
    <property type="nucleotide sequence ID" value="XM_018855934.1"/>
</dbReference>
<dbReference type="Proteomes" id="UP000092555">
    <property type="component" value="Unassembled WGS sequence"/>
</dbReference>
<evidence type="ECO:0000313" key="2">
    <source>
        <dbReference type="EMBL" id="OBA21324.1"/>
    </source>
</evidence>
<evidence type="ECO:0000313" key="3">
    <source>
        <dbReference type="Proteomes" id="UP000092555"/>
    </source>
</evidence>
<accession>A0A1A0HB21</accession>
<dbReference type="EMBL" id="LXTC01000003">
    <property type="protein sequence ID" value="OBA21324.1"/>
    <property type="molecule type" value="Genomic_DNA"/>
</dbReference>
<feature type="region of interest" description="Disordered" evidence="1">
    <location>
        <begin position="284"/>
        <end position="368"/>
    </location>
</feature>
<reference evidence="2 3" key="1">
    <citation type="submission" date="2016-05" db="EMBL/GenBank/DDBJ databases">
        <title>Comparative genomics of biotechnologically important yeasts.</title>
        <authorList>
            <consortium name="DOE Joint Genome Institute"/>
            <person name="Riley R."/>
            <person name="Haridas S."/>
            <person name="Wolfe K.H."/>
            <person name="Lopes M.R."/>
            <person name="Hittinger C.T."/>
            <person name="Goker M."/>
            <person name="Salamov A."/>
            <person name="Wisecaver J."/>
            <person name="Long T.M."/>
            <person name="Aerts A.L."/>
            <person name="Barry K."/>
            <person name="Choi C."/>
            <person name="Clum A."/>
            <person name="Coughlan A.Y."/>
            <person name="Deshpande S."/>
            <person name="Douglass A.P."/>
            <person name="Hanson S.J."/>
            <person name="Klenk H.-P."/>
            <person name="LaButti K."/>
            <person name="Lapidus A."/>
            <person name="Lindquist E."/>
            <person name="Lipzen A."/>
            <person name="Meier-kolthoff J.P."/>
            <person name="Ohm R.A."/>
            <person name="Otillar R.P."/>
            <person name="Pangilinan J."/>
            <person name="Peng Y."/>
            <person name="Rokas A."/>
            <person name="Rosa C.A."/>
            <person name="Scheuner C."/>
            <person name="Sibirny A.A."/>
            <person name="Slot J.C."/>
            <person name="Stielow J.B."/>
            <person name="Sun H."/>
            <person name="Kurtzman C.P."/>
            <person name="Blackwell M."/>
            <person name="Grigoriev I.V."/>
            <person name="Jeffries T.W."/>
        </authorList>
    </citation>
    <scope>NUCLEOTIDE SEQUENCE [LARGE SCALE GENOMIC DNA]</scope>
    <source>
        <strain evidence="2 3">NRRL YB-4993</strain>
    </source>
</reference>
<gene>
    <name evidence="2" type="ORF">METBIDRAFT_31865</name>
</gene>
<dbReference type="GeneID" id="30028910"/>
<comment type="caution">
    <text evidence="2">The sequence shown here is derived from an EMBL/GenBank/DDBJ whole genome shotgun (WGS) entry which is preliminary data.</text>
</comment>
<feature type="non-terminal residue" evidence="2">
    <location>
        <position position="447"/>
    </location>
</feature>
<proteinExistence type="predicted"/>
<feature type="region of interest" description="Disordered" evidence="1">
    <location>
        <begin position="401"/>
        <end position="447"/>
    </location>
</feature>
<sequence>MSFTATATREVAPTINLSDFSHPPTTQIHAEDAGAETRLMPLAPPAKPGAAQAQFSDDDDDEFNLDMVTMDMNFEQAYSMYTQLQQKNALLEVEHLQKAQQLNHKQAHEQIRLFLDEVLLSQQAPRPAGADKQWARAAELYPGDYSSQCHARFYPETLLDQTGGPSRNMAHTVEAVQHAACHAALPDISGAPLISPPGEMVEGFVEMFAGQQAEQTTVGDGFPAMNEEEEADQFFSTTESSALERFLDNLASSSEINPLEFYHPNPPKLPHMFEMRTMGQQEHFGAPANAKPEPAAGFQMHPSQDLGGFGGGAKPAQQLQTPDTSVGQVQTKRVRDAPDASEPSANKRKLAKPLLSSTQKRLNHSHLEQKRRRLCKEAYDRCLRLVTNVDDYKNELIHVSADKGSKKKSRRRQLTKDGLPNLSKHAALQKISSEISKIQSKNEELRR</sequence>
<dbReference type="STRING" id="869754.A0A1A0HB21"/>
<protein>
    <submittedName>
        <fullName evidence="2">Uncharacterized protein</fullName>
    </submittedName>
</protein>
<evidence type="ECO:0000256" key="1">
    <source>
        <dbReference type="SAM" id="MobiDB-lite"/>
    </source>
</evidence>
<organism evidence="2 3">
    <name type="scientific">Metschnikowia bicuspidata var. bicuspidata NRRL YB-4993</name>
    <dbReference type="NCBI Taxonomy" id="869754"/>
    <lineage>
        <taxon>Eukaryota</taxon>
        <taxon>Fungi</taxon>
        <taxon>Dikarya</taxon>
        <taxon>Ascomycota</taxon>
        <taxon>Saccharomycotina</taxon>
        <taxon>Pichiomycetes</taxon>
        <taxon>Metschnikowiaceae</taxon>
        <taxon>Metschnikowia</taxon>
    </lineage>
</organism>
<feature type="compositionally biased region" description="Polar residues" evidence="1">
    <location>
        <begin position="317"/>
        <end position="331"/>
    </location>
</feature>
<dbReference type="OrthoDB" id="5778525at2759"/>
<name>A0A1A0HB21_9ASCO</name>